<keyword evidence="1" id="KW-0732">Signal</keyword>
<evidence type="ECO:0000313" key="3">
    <source>
        <dbReference type="Proteomes" id="UP000030416"/>
    </source>
</evidence>
<sequence length="139" mass="16546">MKKILAVLIFFLVITMVNGHTEVFADEHNTTLNELNDRKIPQTFQFKYNYDELYNFLGVTEEDFQSKWESGNTITEIAKRQNITQQQLILYLAEKQFKSLDKALEDGDIDRYFYYDYAISYMKGDIIEFINRNPNKKET</sequence>
<proteinExistence type="predicted"/>
<dbReference type="Proteomes" id="UP000030416">
    <property type="component" value="Unassembled WGS sequence"/>
</dbReference>
<evidence type="ECO:0000256" key="1">
    <source>
        <dbReference type="SAM" id="SignalP"/>
    </source>
</evidence>
<dbReference type="STRING" id="1384049.CD29_15185"/>
<dbReference type="OrthoDB" id="2877216at2"/>
<feature type="chain" id="PRO_5002001671" description="Helix-turn-helix domain-containing protein" evidence="1">
    <location>
        <begin position="26"/>
        <end position="139"/>
    </location>
</feature>
<dbReference type="eggNOG" id="ENOG5031CS6">
    <property type="taxonomic scope" value="Bacteria"/>
</dbReference>
<keyword evidence="3" id="KW-1185">Reference proteome</keyword>
<feature type="signal peptide" evidence="1">
    <location>
        <begin position="1"/>
        <end position="25"/>
    </location>
</feature>
<organism evidence="2 3">
    <name type="scientific">Ureibacillus manganicus DSM 26584</name>
    <dbReference type="NCBI Taxonomy" id="1384049"/>
    <lineage>
        <taxon>Bacteria</taxon>
        <taxon>Bacillati</taxon>
        <taxon>Bacillota</taxon>
        <taxon>Bacilli</taxon>
        <taxon>Bacillales</taxon>
        <taxon>Caryophanaceae</taxon>
        <taxon>Ureibacillus</taxon>
    </lineage>
</organism>
<dbReference type="AlphaFoldDB" id="A0A0A3HY83"/>
<dbReference type="EMBL" id="JPVN01000019">
    <property type="protein sequence ID" value="KGR77409.1"/>
    <property type="molecule type" value="Genomic_DNA"/>
</dbReference>
<accession>A0A0A3HY83</accession>
<evidence type="ECO:0000313" key="2">
    <source>
        <dbReference type="EMBL" id="KGR77409.1"/>
    </source>
</evidence>
<dbReference type="RefSeq" id="WP_036188398.1">
    <property type="nucleotide sequence ID" value="NZ_AVDA01000019.1"/>
</dbReference>
<name>A0A0A3HY83_9BACL</name>
<comment type="caution">
    <text evidence="2">The sequence shown here is derived from an EMBL/GenBank/DDBJ whole genome shotgun (WGS) entry which is preliminary data.</text>
</comment>
<evidence type="ECO:0008006" key="4">
    <source>
        <dbReference type="Google" id="ProtNLM"/>
    </source>
</evidence>
<gene>
    <name evidence="2" type="ORF">CD29_15185</name>
</gene>
<reference evidence="2 3" key="1">
    <citation type="submission" date="2014-02" db="EMBL/GenBank/DDBJ databases">
        <title>Draft genome sequence of Lysinibacillus manganicus DSM 26584T.</title>
        <authorList>
            <person name="Zhang F."/>
            <person name="Wang G."/>
            <person name="Zhang L."/>
        </authorList>
    </citation>
    <scope>NUCLEOTIDE SEQUENCE [LARGE SCALE GENOMIC DNA]</scope>
    <source>
        <strain evidence="2 3">DSM 26584</strain>
    </source>
</reference>
<protein>
    <recommendedName>
        <fullName evidence="4">Helix-turn-helix domain-containing protein</fullName>
    </recommendedName>
</protein>